<dbReference type="Pfam" id="PF13193">
    <property type="entry name" value="AMP-binding_C"/>
    <property type="match status" value="1"/>
</dbReference>
<dbReference type="InterPro" id="IPR045851">
    <property type="entry name" value="AMP-bd_C_sf"/>
</dbReference>
<dbReference type="Gene3D" id="3.40.50.12780">
    <property type="entry name" value="N-terminal domain of ligase-like"/>
    <property type="match status" value="1"/>
</dbReference>
<dbReference type="AlphaFoldDB" id="A0A4V5ZYF8"/>
<dbReference type="Proteomes" id="UP000298663">
    <property type="component" value="Unassembled WGS sequence"/>
</dbReference>
<dbReference type="OrthoDB" id="10253869at2759"/>
<dbReference type="SUPFAM" id="SSF56801">
    <property type="entry name" value="Acetyl-CoA synthetase-like"/>
    <property type="match status" value="1"/>
</dbReference>
<name>A0A4V5ZYF8_STECR</name>
<dbReference type="EMBL" id="AZBU02000010">
    <property type="protein sequence ID" value="TKR62635.1"/>
    <property type="molecule type" value="Genomic_DNA"/>
</dbReference>
<dbReference type="STRING" id="34508.A0A4V5ZYF8"/>
<dbReference type="InterPro" id="IPR042099">
    <property type="entry name" value="ANL_N_sf"/>
</dbReference>
<dbReference type="InterPro" id="IPR025110">
    <property type="entry name" value="AMP-bd_C"/>
</dbReference>
<sequence>MEISATGALMLGYLNRSEASASSIEYEGWFHTGDIGYVDMDGERYVVDRVKELIKVDALPVPPSKLEDLLHSHPMIEDVAVVGIPDDIEGEFAAGFCGKVAPYKKLSGGVRFIEQVPKNSTGKSFRRVLKESL</sequence>
<reference evidence="2 3" key="2">
    <citation type="journal article" date="2019" name="G3 (Bethesda)">
        <title>Hybrid Assembly of the Genome of the Entomopathogenic Nematode Steinernema carpocapsae Identifies the X-Chromosome.</title>
        <authorList>
            <person name="Serra L."/>
            <person name="Macchietto M."/>
            <person name="Macias-Munoz A."/>
            <person name="McGill C.J."/>
            <person name="Rodriguez I.M."/>
            <person name="Rodriguez B."/>
            <person name="Murad R."/>
            <person name="Mortazavi A."/>
        </authorList>
    </citation>
    <scope>NUCLEOTIDE SEQUENCE [LARGE SCALE GENOMIC DNA]</scope>
    <source>
        <strain evidence="2 3">ALL</strain>
    </source>
</reference>
<dbReference type="GO" id="GO:0016405">
    <property type="term" value="F:CoA-ligase activity"/>
    <property type="evidence" value="ECO:0007669"/>
    <property type="project" value="TreeGrafter"/>
</dbReference>
<accession>A0A4V5ZYF8</accession>
<gene>
    <name evidence="2" type="ORF">L596_026564</name>
</gene>
<feature type="domain" description="AMP-binding enzyme C-terminal" evidence="1">
    <location>
        <begin position="65"/>
        <end position="96"/>
    </location>
</feature>
<evidence type="ECO:0000313" key="2">
    <source>
        <dbReference type="EMBL" id="TKR62635.1"/>
    </source>
</evidence>
<reference evidence="2 3" key="1">
    <citation type="journal article" date="2015" name="Genome Biol.">
        <title>Comparative genomics of Steinernema reveals deeply conserved gene regulatory networks.</title>
        <authorList>
            <person name="Dillman A.R."/>
            <person name="Macchietto M."/>
            <person name="Porter C.F."/>
            <person name="Rogers A."/>
            <person name="Williams B."/>
            <person name="Antoshechkin I."/>
            <person name="Lee M.M."/>
            <person name="Goodwin Z."/>
            <person name="Lu X."/>
            <person name="Lewis E.E."/>
            <person name="Goodrich-Blair H."/>
            <person name="Stock S.P."/>
            <person name="Adams B.J."/>
            <person name="Sternberg P.W."/>
            <person name="Mortazavi A."/>
        </authorList>
    </citation>
    <scope>NUCLEOTIDE SEQUENCE [LARGE SCALE GENOMIC DNA]</scope>
    <source>
        <strain evidence="2 3">ALL</strain>
    </source>
</reference>
<evidence type="ECO:0000259" key="1">
    <source>
        <dbReference type="Pfam" id="PF13193"/>
    </source>
</evidence>
<evidence type="ECO:0000313" key="3">
    <source>
        <dbReference type="Proteomes" id="UP000298663"/>
    </source>
</evidence>
<organism evidence="2 3">
    <name type="scientific">Steinernema carpocapsae</name>
    <name type="common">Entomopathogenic nematode</name>
    <dbReference type="NCBI Taxonomy" id="34508"/>
    <lineage>
        <taxon>Eukaryota</taxon>
        <taxon>Metazoa</taxon>
        <taxon>Ecdysozoa</taxon>
        <taxon>Nematoda</taxon>
        <taxon>Chromadorea</taxon>
        <taxon>Rhabditida</taxon>
        <taxon>Tylenchina</taxon>
        <taxon>Panagrolaimomorpha</taxon>
        <taxon>Strongyloidoidea</taxon>
        <taxon>Steinernematidae</taxon>
        <taxon>Steinernema</taxon>
    </lineage>
</organism>
<comment type="caution">
    <text evidence="2">The sequence shown here is derived from an EMBL/GenBank/DDBJ whole genome shotgun (WGS) entry which is preliminary data.</text>
</comment>
<dbReference type="PANTHER" id="PTHR24096">
    <property type="entry name" value="LONG-CHAIN-FATTY-ACID--COA LIGASE"/>
    <property type="match status" value="1"/>
</dbReference>
<keyword evidence="3" id="KW-1185">Reference proteome</keyword>
<protein>
    <recommendedName>
        <fullName evidence="1">AMP-binding enzyme C-terminal domain-containing protein</fullName>
    </recommendedName>
</protein>
<dbReference type="Gene3D" id="3.30.300.30">
    <property type="match status" value="1"/>
</dbReference>
<dbReference type="PANTHER" id="PTHR24096:SF422">
    <property type="entry name" value="BCDNA.GH02901"/>
    <property type="match status" value="1"/>
</dbReference>
<proteinExistence type="predicted"/>